<evidence type="ECO:0000259" key="6">
    <source>
        <dbReference type="PROSITE" id="PS50089"/>
    </source>
</evidence>
<dbReference type="SMART" id="SM00184">
    <property type="entry name" value="RING"/>
    <property type="match status" value="1"/>
</dbReference>
<dbReference type="InterPro" id="IPR027370">
    <property type="entry name" value="Znf-RING_euk"/>
</dbReference>
<dbReference type="PROSITE" id="PS00518">
    <property type="entry name" value="ZF_RING_1"/>
    <property type="match status" value="1"/>
</dbReference>
<evidence type="ECO:0000256" key="1">
    <source>
        <dbReference type="ARBA" id="ARBA00022723"/>
    </source>
</evidence>
<dbReference type="InterPro" id="IPR013083">
    <property type="entry name" value="Znf_RING/FYVE/PHD"/>
</dbReference>
<dbReference type="Proteomes" id="UP000324222">
    <property type="component" value="Unassembled WGS sequence"/>
</dbReference>
<evidence type="ECO:0000313" key="7">
    <source>
        <dbReference type="EMBL" id="MPC20972.1"/>
    </source>
</evidence>
<keyword evidence="1" id="KW-0479">Metal-binding</keyword>
<keyword evidence="7" id="KW-0808">Transferase</keyword>
<dbReference type="AlphaFoldDB" id="A0A5B7DHI7"/>
<dbReference type="Pfam" id="PF13445">
    <property type="entry name" value="zf-RING_UBOX"/>
    <property type="match status" value="1"/>
</dbReference>
<dbReference type="PROSITE" id="PS50089">
    <property type="entry name" value="ZF_RING_2"/>
    <property type="match status" value="1"/>
</dbReference>
<dbReference type="InterPro" id="IPR036770">
    <property type="entry name" value="Ankyrin_rpt-contain_sf"/>
</dbReference>
<dbReference type="GO" id="GO:0016301">
    <property type="term" value="F:kinase activity"/>
    <property type="evidence" value="ECO:0007669"/>
    <property type="project" value="UniProtKB-KW"/>
</dbReference>
<reference evidence="7 8" key="1">
    <citation type="submission" date="2019-05" db="EMBL/GenBank/DDBJ databases">
        <title>Another draft genome of Portunus trituberculatus and its Hox gene families provides insights of decapod evolution.</title>
        <authorList>
            <person name="Jeong J.-H."/>
            <person name="Song I."/>
            <person name="Kim S."/>
            <person name="Choi T."/>
            <person name="Kim D."/>
            <person name="Ryu S."/>
            <person name="Kim W."/>
        </authorList>
    </citation>
    <scope>NUCLEOTIDE SEQUENCE [LARGE SCALE GENOMIC DNA]</scope>
    <source>
        <tissue evidence="7">Muscle</tissue>
    </source>
</reference>
<dbReference type="Pfam" id="PF12796">
    <property type="entry name" value="Ank_2"/>
    <property type="match status" value="1"/>
</dbReference>
<dbReference type="EMBL" id="VSRR010000931">
    <property type="protein sequence ID" value="MPC20972.1"/>
    <property type="molecule type" value="Genomic_DNA"/>
</dbReference>
<dbReference type="GO" id="GO:0008270">
    <property type="term" value="F:zinc ion binding"/>
    <property type="evidence" value="ECO:0007669"/>
    <property type="project" value="UniProtKB-KW"/>
</dbReference>
<name>A0A5B7DHI7_PORTR</name>
<dbReference type="OrthoDB" id="6329076at2759"/>
<dbReference type="PANTHER" id="PTHR47156">
    <property type="entry name" value="PROTEIN CBG20824"/>
    <property type="match status" value="1"/>
</dbReference>
<keyword evidence="8" id="KW-1185">Reference proteome</keyword>
<dbReference type="Gene3D" id="1.25.40.20">
    <property type="entry name" value="Ankyrin repeat-containing domain"/>
    <property type="match status" value="1"/>
</dbReference>
<organism evidence="7 8">
    <name type="scientific">Portunus trituberculatus</name>
    <name type="common">Swimming crab</name>
    <name type="synonym">Neptunus trituberculatus</name>
    <dbReference type="NCBI Taxonomy" id="210409"/>
    <lineage>
        <taxon>Eukaryota</taxon>
        <taxon>Metazoa</taxon>
        <taxon>Ecdysozoa</taxon>
        <taxon>Arthropoda</taxon>
        <taxon>Crustacea</taxon>
        <taxon>Multicrustacea</taxon>
        <taxon>Malacostraca</taxon>
        <taxon>Eumalacostraca</taxon>
        <taxon>Eucarida</taxon>
        <taxon>Decapoda</taxon>
        <taxon>Pleocyemata</taxon>
        <taxon>Brachyura</taxon>
        <taxon>Eubrachyura</taxon>
        <taxon>Portunoidea</taxon>
        <taxon>Portunidae</taxon>
        <taxon>Portuninae</taxon>
        <taxon>Portunus</taxon>
    </lineage>
</organism>
<feature type="repeat" description="ANK" evidence="4">
    <location>
        <begin position="86"/>
        <end position="107"/>
    </location>
</feature>
<evidence type="ECO:0000256" key="3">
    <source>
        <dbReference type="ARBA" id="ARBA00022833"/>
    </source>
</evidence>
<dbReference type="PANTHER" id="PTHR47156:SF10">
    <property type="entry name" value="E3 UBIQUITIN-PROTEIN LIGASE TRIM-21-RELATED"/>
    <property type="match status" value="1"/>
</dbReference>
<evidence type="ECO:0000256" key="4">
    <source>
        <dbReference type="PROSITE-ProRule" id="PRU00023"/>
    </source>
</evidence>
<keyword evidence="3" id="KW-0862">Zinc</keyword>
<evidence type="ECO:0000256" key="5">
    <source>
        <dbReference type="PROSITE-ProRule" id="PRU00175"/>
    </source>
</evidence>
<accession>A0A5B7DHI7</accession>
<proteinExistence type="predicted"/>
<dbReference type="InterPro" id="IPR001841">
    <property type="entry name" value="Znf_RING"/>
</dbReference>
<evidence type="ECO:0000313" key="8">
    <source>
        <dbReference type="Proteomes" id="UP000324222"/>
    </source>
</evidence>
<dbReference type="InterPro" id="IPR017907">
    <property type="entry name" value="Znf_RING_CS"/>
</dbReference>
<dbReference type="InterPro" id="IPR002110">
    <property type="entry name" value="Ankyrin_rpt"/>
</dbReference>
<keyword evidence="7" id="KW-0418">Kinase</keyword>
<evidence type="ECO:0000256" key="2">
    <source>
        <dbReference type="ARBA" id="ARBA00022771"/>
    </source>
</evidence>
<dbReference type="InterPro" id="IPR052667">
    <property type="entry name" value="E3_ubiquitin-ligase_RING"/>
</dbReference>
<dbReference type="CDD" id="cd16564">
    <property type="entry name" value="RING-HC_RNF222"/>
    <property type="match status" value="1"/>
</dbReference>
<keyword evidence="2 5" id="KW-0863">Zinc-finger</keyword>
<keyword evidence="4" id="KW-0040">ANK repeat</keyword>
<dbReference type="SUPFAM" id="SSF48403">
    <property type="entry name" value="Ankyrin repeat"/>
    <property type="match status" value="1"/>
</dbReference>
<feature type="domain" description="RING-type" evidence="6">
    <location>
        <begin position="175"/>
        <end position="218"/>
    </location>
</feature>
<gene>
    <name evidence="7" type="ORF">E2C01_013942</name>
</gene>
<sequence length="248" mass="28261">MEHHENMIPCQCPSDFGEVLPKEMYLAAKHGQLRKIKQYLEKGHDVNACDEDSCSLLASASIANRLEVVRFLHRFPQLHRNVTDWSGDTPLMHAARMGHREVVEELLTCPHPCRLNVDILNSHEDKAETIAIASSNEDIARLIQNTQLPRLQWHPDLCQALVPARMPVAEVIFECNVCYEDYDTRDRRPRVLSCGHSLCTTCISMMLGTGRLVCALCRCAHNSRINRATDLPVNYELDKVLQERQHLS</sequence>
<comment type="caution">
    <text evidence="7">The sequence shown here is derived from an EMBL/GenBank/DDBJ whole genome shotgun (WGS) entry which is preliminary data.</text>
</comment>
<dbReference type="PROSITE" id="PS50088">
    <property type="entry name" value="ANK_REPEAT"/>
    <property type="match status" value="1"/>
</dbReference>
<dbReference type="Gene3D" id="3.30.40.10">
    <property type="entry name" value="Zinc/RING finger domain, C3HC4 (zinc finger)"/>
    <property type="match status" value="1"/>
</dbReference>
<dbReference type="SUPFAM" id="SSF57850">
    <property type="entry name" value="RING/U-box"/>
    <property type="match status" value="1"/>
</dbReference>
<dbReference type="PROSITE" id="PS50297">
    <property type="entry name" value="ANK_REP_REGION"/>
    <property type="match status" value="1"/>
</dbReference>
<protein>
    <submittedName>
        <fullName evidence="7">Kinase D-interacting substrate</fullName>
    </submittedName>
</protein>